<dbReference type="CDD" id="cd06558">
    <property type="entry name" value="crotonase-like"/>
    <property type="match status" value="1"/>
</dbReference>
<comment type="caution">
    <text evidence="8">The sequence shown here is derived from an EMBL/GenBank/DDBJ whole genome shotgun (WGS) entry which is preliminary data.</text>
</comment>
<comment type="catalytic activity">
    <reaction evidence="1">
        <text>3-hydroxy-2-methylpropanoyl-CoA + H2O = 3-hydroxy-2-methylpropanoate + CoA + H(+)</text>
        <dbReference type="Rhea" id="RHEA:20888"/>
        <dbReference type="ChEBI" id="CHEBI:11805"/>
        <dbReference type="ChEBI" id="CHEBI:15377"/>
        <dbReference type="ChEBI" id="CHEBI:15378"/>
        <dbReference type="ChEBI" id="CHEBI:57287"/>
        <dbReference type="ChEBI" id="CHEBI:57340"/>
        <dbReference type="EC" id="3.1.2.4"/>
    </reaction>
</comment>
<evidence type="ECO:0000313" key="8">
    <source>
        <dbReference type="EMBL" id="CAG8528864.1"/>
    </source>
</evidence>
<keyword evidence="9" id="KW-1185">Reference proteome</keyword>
<evidence type="ECO:0000259" key="7">
    <source>
        <dbReference type="Pfam" id="PF16113"/>
    </source>
</evidence>
<evidence type="ECO:0000256" key="6">
    <source>
        <dbReference type="ARBA" id="ARBA00031181"/>
    </source>
</evidence>
<keyword evidence="4" id="KW-0378">Hydrolase</keyword>
<protein>
    <recommendedName>
        <fullName evidence="3">3-hydroxyisobutyryl-CoA hydrolase</fullName>
        <ecNumber evidence="3">3.1.2.4</ecNumber>
    </recommendedName>
    <alternativeName>
        <fullName evidence="6">3-hydroxyisobutyryl-coenzyme A hydrolase</fullName>
    </alternativeName>
</protein>
<feature type="domain" description="Enoyl-CoA hydratase/isomerase" evidence="7">
    <location>
        <begin position="25"/>
        <end position="329"/>
    </location>
</feature>
<dbReference type="InterPro" id="IPR032259">
    <property type="entry name" value="HIBYL-CoA-H"/>
</dbReference>
<evidence type="ECO:0000313" key="9">
    <source>
        <dbReference type="Proteomes" id="UP000789831"/>
    </source>
</evidence>
<dbReference type="OrthoDB" id="1737613at2759"/>
<comment type="subcellular location">
    <subcellularLocation>
        <location evidence="2">Mitochondrion</location>
    </subcellularLocation>
</comment>
<dbReference type="Gene3D" id="3.90.226.10">
    <property type="entry name" value="2-enoyl-CoA Hydratase, Chain A, domain 1"/>
    <property type="match status" value="1"/>
</dbReference>
<evidence type="ECO:0000256" key="2">
    <source>
        <dbReference type="ARBA" id="ARBA00004173"/>
    </source>
</evidence>
<proteinExistence type="predicted"/>
<name>A0A9N9ADY4_9GLOM</name>
<dbReference type="FunFam" id="3.90.226.10:FF:000026">
    <property type="entry name" value="3-hydroxyisobutyryl-CoA hydrolase, mitochondrial"/>
    <property type="match status" value="1"/>
</dbReference>
<dbReference type="PANTHER" id="PTHR43176">
    <property type="entry name" value="3-HYDROXYISOBUTYRYL-COA HYDROLASE-RELATED"/>
    <property type="match status" value="1"/>
</dbReference>
<evidence type="ECO:0000256" key="5">
    <source>
        <dbReference type="ARBA" id="ARBA00023128"/>
    </source>
</evidence>
<sequence length="437" mass="49215">MNRASSLASQLAVVIHRRKFGGRFSILNRPDKYNALNLEMVRSITPQLQAWNESNLCKVIILKATGAKAFCAGGDVREEYQLNHLLATLDKPFVALMNGITMGGGVGLSVHVPFRIATENTIFAMPETQIGFFPDVGGSFFLPRMDGATGTYLALTGTRLKGIDVFQSGVATHYIPSERLPHLEERLCELESDDHEVINAAIEDFVAEPDKEMRYSLFGDIRSAIDRLNTVEEIIAALEKENTPWAQETRDTILKMSPTSLKVTLHLMRVGKKLSIADCFSMEYRLAQKFLEKSDFAEGVTARLIEKRDNPSWSPPTLEQISNAEIENFYFKSPAHSDILNLLNPRTFLQYPHAKFGLPTESDIKKVVTGQNRDVGPLAMTKKEIVDFFLKDRKGKIGTREKVIEVLDRKTRSANDGSEYVRWVNHDDVFDNDTEQR</sequence>
<keyword evidence="5" id="KW-0496">Mitochondrion</keyword>
<dbReference type="GO" id="GO:0003860">
    <property type="term" value="F:3-hydroxyisobutyryl-CoA hydrolase activity"/>
    <property type="evidence" value="ECO:0007669"/>
    <property type="project" value="UniProtKB-EC"/>
</dbReference>
<evidence type="ECO:0000256" key="4">
    <source>
        <dbReference type="ARBA" id="ARBA00022801"/>
    </source>
</evidence>
<organism evidence="8 9">
    <name type="scientific">Ambispora gerdemannii</name>
    <dbReference type="NCBI Taxonomy" id="144530"/>
    <lineage>
        <taxon>Eukaryota</taxon>
        <taxon>Fungi</taxon>
        <taxon>Fungi incertae sedis</taxon>
        <taxon>Mucoromycota</taxon>
        <taxon>Glomeromycotina</taxon>
        <taxon>Glomeromycetes</taxon>
        <taxon>Archaeosporales</taxon>
        <taxon>Ambisporaceae</taxon>
        <taxon>Ambispora</taxon>
    </lineage>
</organism>
<dbReference type="InterPro" id="IPR029045">
    <property type="entry name" value="ClpP/crotonase-like_dom_sf"/>
</dbReference>
<dbReference type="GO" id="GO:0006574">
    <property type="term" value="P:L-valine catabolic process"/>
    <property type="evidence" value="ECO:0007669"/>
    <property type="project" value="TreeGrafter"/>
</dbReference>
<evidence type="ECO:0000256" key="3">
    <source>
        <dbReference type="ARBA" id="ARBA00011915"/>
    </source>
</evidence>
<dbReference type="GO" id="GO:0005739">
    <property type="term" value="C:mitochondrion"/>
    <property type="evidence" value="ECO:0007669"/>
    <property type="project" value="UniProtKB-SubCell"/>
</dbReference>
<dbReference type="InterPro" id="IPR045004">
    <property type="entry name" value="ECH_dom"/>
</dbReference>
<dbReference type="Pfam" id="PF16113">
    <property type="entry name" value="ECH_2"/>
    <property type="match status" value="1"/>
</dbReference>
<reference evidence="8" key="1">
    <citation type="submission" date="2021-06" db="EMBL/GenBank/DDBJ databases">
        <authorList>
            <person name="Kallberg Y."/>
            <person name="Tangrot J."/>
            <person name="Rosling A."/>
        </authorList>
    </citation>
    <scope>NUCLEOTIDE SEQUENCE</scope>
    <source>
        <strain evidence="8">MT106</strain>
    </source>
</reference>
<dbReference type="EMBL" id="CAJVPL010000778">
    <property type="protein sequence ID" value="CAG8528864.1"/>
    <property type="molecule type" value="Genomic_DNA"/>
</dbReference>
<gene>
    <name evidence="8" type="ORF">AGERDE_LOCUS5610</name>
</gene>
<dbReference type="SUPFAM" id="SSF52096">
    <property type="entry name" value="ClpP/crotonase"/>
    <property type="match status" value="1"/>
</dbReference>
<dbReference type="EC" id="3.1.2.4" evidence="3"/>
<dbReference type="PANTHER" id="PTHR43176:SF3">
    <property type="entry name" value="3-HYDROXYISOBUTYRYL-COA HYDROLASE, MITOCHONDRIAL"/>
    <property type="match status" value="1"/>
</dbReference>
<dbReference type="AlphaFoldDB" id="A0A9N9ADY4"/>
<evidence type="ECO:0000256" key="1">
    <source>
        <dbReference type="ARBA" id="ARBA00001709"/>
    </source>
</evidence>
<dbReference type="Proteomes" id="UP000789831">
    <property type="component" value="Unassembled WGS sequence"/>
</dbReference>
<accession>A0A9N9ADY4</accession>